<organism evidence="1">
    <name type="scientific">bioreactor metagenome</name>
    <dbReference type="NCBI Taxonomy" id="1076179"/>
    <lineage>
        <taxon>unclassified sequences</taxon>
        <taxon>metagenomes</taxon>
        <taxon>ecological metagenomes</taxon>
    </lineage>
</organism>
<evidence type="ECO:0000313" key="1">
    <source>
        <dbReference type="EMBL" id="MPN23488.1"/>
    </source>
</evidence>
<dbReference type="AlphaFoldDB" id="A0A645G9B3"/>
<reference evidence="1" key="1">
    <citation type="submission" date="2019-08" db="EMBL/GenBank/DDBJ databases">
        <authorList>
            <person name="Kucharzyk K."/>
            <person name="Murdoch R.W."/>
            <person name="Higgins S."/>
            <person name="Loffler F."/>
        </authorList>
    </citation>
    <scope>NUCLEOTIDE SEQUENCE</scope>
</reference>
<protein>
    <submittedName>
        <fullName evidence="1">Uncharacterized protein</fullName>
    </submittedName>
</protein>
<dbReference type="EMBL" id="VSSQ01072013">
    <property type="protein sequence ID" value="MPN23488.1"/>
    <property type="molecule type" value="Genomic_DNA"/>
</dbReference>
<comment type="caution">
    <text evidence="1">The sequence shown here is derived from an EMBL/GenBank/DDBJ whole genome shotgun (WGS) entry which is preliminary data.</text>
</comment>
<gene>
    <name evidence="1" type="ORF">SDC9_170876</name>
</gene>
<accession>A0A645G9B3</accession>
<proteinExistence type="predicted"/>
<sequence length="188" mass="20418">MVHSSLPDAFALGKLRKDDCKHSGSLQIVESFAGMVRPNKFEQLITDPFRTDLCQGVPQTSDGNERFLLNGEVELSGNSASPEHAQCILSKALVRFSDCPDRSLLQVFHAPIQIDDASIKTIHCKSIDREVPSLQILCEASHIGHRAGVPSVEIVSFTAEGGNFEALLFKVYGDCPVVDAGGNHMAEQ</sequence>
<name>A0A645G9B3_9ZZZZ</name>